<dbReference type="PROSITE" id="PS51257">
    <property type="entry name" value="PROKAR_LIPOPROTEIN"/>
    <property type="match status" value="1"/>
</dbReference>
<dbReference type="OrthoDB" id="5471061at2"/>
<evidence type="ECO:0000313" key="2">
    <source>
        <dbReference type="Proteomes" id="UP000027219"/>
    </source>
</evidence>
<dbReference type="Proteomes" id="UP000027219">
    <property type="component" value="Unassembled WGS sequence"/>
</dbReference>
<gene>
    <name evidence="1" type="ORF">VFDL14_21665</name>
</gene>
<dbReference type="PANTHER" id="PTHR37625:SF4">
    <property type="entry name" value="OUTER MEMBRANE LIPOPROTEIN"/>
    <property type="match status" value="1"/>
</dbReference>
<dbReference type="RefSeq" id="WP_050487476.1">
    <property type="nucleotide sequence ID" value="NZ_JFFR01000027.1"/>
</dbReference>
<sequence length="168" mass="18666">METKQFFVRCLSTVASSFLIMACSSSNESVFQPSMSVNVKMEATNDINAFEDDIARPLVVRVYQLKETGAFEKADFISLYESDSTVLAGTLVDTKVLAPVLPEEKRSFVLEVQQEAKAIAVFAEFADYEVAVSKGLVALVEEPDETPIIIRISQTKIEITQPVDSSWW</sequence>
<reference evidence="1 2" key="1">
    <citation type="submission" date="2014-02" db="EMBL/GenBank/DDBJ databases">
        <title>Vibrio fortis Dalian14 Genome Sequencing.</title>
        <authorList>
            <person name="Wang Y."/>
            <person name="Song L."/>
            <person name="Liu G."/>
            <person name="Ding J."/>
        </authorList>
    </citation>
    <scope>NUCLEOTIDE SEQUENCE [LARGE SCALE GENOMIC DNA]</scope>
    <source>
        <strain evidence="1 2">Dalian14</strain>
    </source>
</reference>
<evidence type="ECO:0000313" key="1">
    <source>
        <dbReference type="EMBL" id="KDN27488.1"/>
    </source>
</evidence>
<dbReference type="STRING" id="212667.VFDL14_21665"/>
<dbReference type="PANTHER" id="PTHR37625">
    <property type="entry name" value="OUTER MEMBRANE LIPOPROTEIN-RELATED"/>
    <property type="match status" value="1"/>
</dbReference>
<dbReference type="Gene3D" id="2.60.40.4150">
    <property type="entry name" value="Type VI secretion system, lipoprotein SciN"/>
    <property type="match status" value="1"/>
</dbReference>
<accession>A0A066UTG2</accession>
<proteinExistence type="predicted"/>
<dbReference type="EMBL" id="JFFR01000027">
    <property type="protein sequence ID" value="KDN27488.1"/>
    <property type="molecule type" value="Genomic_DNA"/>
</dbReference>
<keyword evidence="2" id="KW-1185">Reference proteome</keyword>
<dbReference type="Pfam" id="PF12790">
    <property type="entry name" value="T6SS-SciN"/>
    <property type="match status" value="1"/>
</dbReference>
<dbReference type="InterPro" id="IPR017734">
    <property type="entry name" value="T6SS_SciN"/>
</dbReference>
<comment type="caution">
    <text evidence="1">The sequence shown here is derived from an EMBL/GenBank/DDBJ whole genome shotgun (WGS) entry which is preliminary data.</text>
</comment>
<dbReference type="AlphaFoldDB" id="A0A066UTG2"/>
<protein>
    <recommendedName>
        <fullName evidence="3">Type VI secretion system lipoprotein TssJ</fullName>
    </recommendedName>
</protein>
<name>A0A066UTG2_9VIBR</name>
<evidence type="ECO:0008006" key="3">
    <source>
        <dbReference type="Google" id="ProtNLM"/>
    </source>
</evidence>
<dbReference type="InterPro" id="IPR038706">
    <property type="entry name" value="Type_VI_SciN-like_sf"/>
</dbReference>
<organism evidence="1 2">
    <name type="scientific">Vibrio fortis</name>
    <dbReference type="NCBI Taxonomy" id="212667"/>
    <lineage>
        <taxon>Bacteria</taxon>
        <taxon>Pseudomonadati</taxon>
        <taxon>Pseudomonadota</taxon>
        <taxon>Gammaproteobacteria</taxon>
        <taxon>Vibrionales</taxon>
        <taxon>Vibrionaceae</taxon>
        <taxon>Vibrio</taxon>
    </lineage>
</organism>
<dbReference type="NCBIfam" id="TIGR03352">
    <property type="entry name" value="VI_chp_3"/>
    <property type="match status" value="1"/>
</dbReference>